<accession>A0A197KHI8</accession>
<reference evidence="2 3" key="1">
    <citation type="submission" date="2016-05" db="EMBL/GenBank/DDBJ databases">
        <title>Genome sequencing reveals origins of a unique bacterial endosymbiosis in the earliest lineages of terrestrial Fungi.</title>
        <authorList>
            <consortium name="DOE Joint Genome Institute"/>
            <person name="Uehling J."/>
            <person name="Gryganskyi A."/>
            <person name="Hameed K."/>
            <person name="Tschaplinski T."/>
            <person name="Misztal P."/>
            <person name="Wu S."/>
            <person name="Desiro A."/>
            <person name="Vande Pol N."/>
            <person name="Du Z.-Y."/>
            <person name="Zienkiewicz A."/>
            <person name="Zienkiewicz K."/>
            <person name="Morin E."/>
            <person name="Tisserant E."/>
            <person name="Splivallo R."/>
            <person name="Hainaut M."/>
            <person name="Henrissat B."/>
            <person name="Ohm R."/>
            <person name="Kuo A."/>
            <person name="Yan J."/>
            <person name="Lipzen A."/>
            <person name="Nolan M."/>
            <person name="Labutti K."/>
            <person name="Barry K."/>
            <person name="Goldstein A."/>
            <person name="Labbe J."/>
            <person name="Schadt C."/>
            <person name="Tuskan G."/>
            <person name="Grigoriev I."/>
            <person name="Martin F."/>
            <person name="Vilgalys R."/>
            <person name="Bonito G."/>
        </authorList>
    </citation>
    <scope>NUCLEOTIDE SEQUENCE [LARGE SCALE GENOMIC DNA]</scope>
    <source>
        <strain evidence="2 3">AG-77</strain>
    </source>
</reference>
<gene>
    <name evidence="2" type="ORF">K457DRAFT_13045</name>
</gene>
<organism evidence="2 3">
    <name type="scientific">Linnemannia elongata AG-77</name>
    <dbReference type="NCBI Taxonomy" id="1314771"/>
    <lineage>
        <taxon>Eukaryota</taxon>
        <taxon>Fungi</taxon>
        <taxon>Fungi incertae sedis</taxon>
        <taxon>Mucoromycota</taxon>
        <taxon>Mortierellomycotina</taxon>
        <taxon>Mortierellomycetes</taxon>
        <taxon>Mortierellales</taxon>
        <taxon>Mortierellaceae</taxon>
        <taxon>Linnemannia</taxon>
    </lineage>
</organism>
<keyword evidence="1" id="KW-0732">Signal</keyword>
<evidence type="ECO:0008006" key="4">
    <source>
        <dbReference type="Google" id="ProtNLM"/>
    </source>
</evidence>
<proteinExistence type="predicted"/>
<dbReference type="EMBL" id="KV442013">
    <property type="protein sequence ID" value="OAQ35819.1"/>
    <property type="molecule type" value="Genomic_DNA"/>
</dbReference>
<protein>
    <recommendedName>
        <fullName evidence="4">CBM1 domain-containing protein</fullName>
    </recommendedName>
</protein>
<dbReference type="Proteomes" id="UP000078512">
    <property type="component" value="Unassembled WGS sequence"/>
</dbReference>
<keyword evidence="3" id="KW-1185">Reference proteome</keyword>
<dbReference type="OrthoDB" id="2361837at2759"/>
<dbReference type="AlphaFoldDB" id="A0A197KHI8"/>
<feature type="signal peptide" evidence="1">
    <location>
        <begin position="1"/>
        <end position="29"/>
    </location>
</feature>
<evidence type="ECO:0000313" key="3">
    <source>
        <dbReference type="Proteomes" id="UP000078512"/>
    </source>
</evidence>
<name>A0A197KHI8_9FUNG</name>
<sequence>MARTNTASFLTLFLVLLVVMTVLVASTEAVALPIWCYCGYASKTQWACTVSTGNWDGGSCGLSTWDTYSNFKNLCLADGSLTALSLPLHGFLTAPPAPCKLDT</sequence>
<evidence type="ECO:0000256" key="1">
    <source>
        <dbReference type="SAM" id="SignalP"/>
    </source>
</evidence>
<feature type="chain" id="PRO_5008276910" description="CBM1 domain-containing protein" evidence="1">
    <location>
        <begin position="30"/>
        <end position="103"/>
    </location>
</feature>
<evidence type="ECO:0000313" key="2">
    <source>
        <dbReference type="EMBL" id="OAQ35819.1"/>
    </source>
</evidence>